<dbReference type="EMBL" id="CP075371">
    <property type="protein sequence ID" value="QVT78372.1"/>
    <property type="molecule type" value="Genomic_DNA"/>
</dbReference>
<dbReference type="Pfam" id="PF18085">
    <property type="entry name" value="Mak_N_cap"/>
    <property type="match status" value="1"/>
</dbReference>
<evidence type="ECO:0000256" key="1">
    <source>
        <dbReference type="ARBA" id="ARBA00022679"/>
    </source>
</evidence>
<evidence type="ECO:0000256" key="3">
    <source>
        <dbReference type="ARBA" id="ARBA00022777"/>
    </source>
</evidence>
<dbReference type="Proteomes" id="UP000679307">
    <property type="component" value="Chromosome"/>
</dbReference>
<dbReference type="InterPro" id="IPR040999">
    <property type="entry name" value="Mak_N_cap"/>
</dbReference>
<evidence type="ECO:0000313" key="7">
    <source>
        <dbReference type="Proteomes" id="UP000679307"/>
    </source>
</evidence>
<protein>
    <recommendedName>
        <fullName evidence="5">Maltokinase N-terminal cap domain-containing protein</fullName>
    </recommendedName>
</protein>
<proteinExistence type="predicted"/>
<keyword evidence="2" id="KW-0547">Nucleotide-binding</keyword>
<evidence type="ECO:0000313" key="6">
    <source>
        <dbReference type="EMBL" id="QVT78372.1"/>
    </source>
</evidence>
<evidence type="ECO:0000256" key="2">
    <source>
        <dbReference type="ARBA" id="ARBA00022741"/>
    </source>
</evidence>
<sequence>MALLHAAQLSPSKAEVVGRLLAAAPWTPADVDPSTVTLVGAYRLDDPAGEVGIEGHLATVGADPTVWHVPLTYRAVSLEGAEDHLVAEMEHTVLGARYTYDAVGDPAYLASVTALALTGVGQAVEMRQDEQGHWQTRPASVRLAGGPRPGDAGLAAGEWAEVGAYSGPDVQGTSTTLRSGAWELRVERRPQPTQQPSRAYDLTGTWAGQEDPALLVRVSDLATPVPPETGFEG</sequence>
<keyword evidence="3" id="KW-0418">Kinase</keyword>
<evidence type="ECO:0000256" key="4">
    <source>
        <dbReference type="ARBA" id="ARBA00022840"/>
    </source>
</evidence>
<keyword evidence="4" id="KW-0067">ATP-binding</keyword>
<name>A0ABX8ED33_9ACTN</name>
<reference evidence="6 7" key="1">
    <citation type="submission" date="2021-05" db="EMBL/GenBank/DDBJ databases">
        <title>Complete genome of Nocardioides aquaticus KCTC 9944T isolated from meromictic and hypersaline Ekho Lake, Antarctica.</title>
        <authorList>
            <person name="Hwang K."/>
            <person name="Kim K.M."/>
            <person name="Choe H."/>
        </authorList>
    </citation>
    <scope>NUCLEOTIDE SEQUENCE [LARGE SCALE GENOMIC DNA]</scope>
    <source>
        <strain evidence="6 7">KCTC 9944</strain>
    </source>
</reference>
<feature type="domain" description="Maltokinase N-terminal cap" evidence="5">
    <location>
        <begin position="21"/>
        <end position="105"/>
    </location>
</feature>
<keyword evidence="1" id="KW-0808">Transferase</keyword>
<accession>A0ABX8ED33</accession>
<organism evidence="6 7">
    <name type="scientific">Nocardioides aquaticus</name>
    <dbReference type="NCBI Taxonomy" id="160826"/>
    <lineage>
        <taxon>Bacteria</taxon>
        <taxon>Bacillati</taxon>
        <taxon>Actinomycetota</taxon>
        <taxon>Actinomycetes</taxon>
        <taxon>Propionibacteriales</taxon>
        <taxon>Nocardioidaceae</taxon>
        <taxon>Nocardioides</taxon>
    </lineage>
</organism>
<dbReference type="RefSeq" id="WP_214057961.1">
    <property type="nucleotide sequence ID" value="NZ_BAAAHS010000116.1"/>
</dbReference>
<gene>
    <name evidence="6" type="ORF">ENKNEFLB_00749</name>
</gene>
<keyword evidence="7" id="KW-1185">Reference proteome</keyword>
<evidence type="ECO:0000259" key="5">
    <source>
        <dbReference type="Pfam" id="PF18085"/>
    </source>
</evidence>